<dbReference type="Proteomes" id="UP000324159">
    <property type="component" value="Unassembled WGS sequence"/>
</dbReference>
<dbReference type="GO" id="GO:0005886">
    <property type="term" value="C:plasma membrane"/>
    <property type="evidence" value="ECO:0007669"/>
    <property type="project" value="UniProtKB-SubCell"/>
</dbReference>
<evidence type="ECO:0000256" key="1">
    <source>
        <dbReference type="ARBA" id="ARBA00004651"/>
    </source>
</evidence>
<feature type="transmembrane region" description="Helical" evidence="7">
    <location>
        <begin position="57"/>
        <end position="78"/>
    </location>
</feature>
<evidence type="ECO:0000256" key="3">
    <source>
        <dbReference type="ARBA" id="ARBA00022475"/>
    </source>
</evidence>
<organism evidence="8 9">
    <name type="scientific">Geothermobacter ehrlichii</name>
    <dbReference type="NCBI Taxonomy" id="213224"/>
    <lineage>
        <taxon>Bacteria</taxon>
        <taxon>Pseudomonadati</taxon>
        <taxon>Thermodesulfobacteriota</taxon>
        <taxon>Desulfuromonadia</taxon>
        <taxon>Desulfuromonadales</taxon>
        <taxon>Geothermobacteraceae</taxon>
        <taxon>Geothermobacter</taxon>
    </lineage>
</organism>
<dbReference type="Pfam" id="PF03773">
    <property type="entry name" value="ArsP_1"/>
    <property type="match status" value="1"/>
</dbReference>
<evidence type="ECO:0000256" key="6">
    <source>
        <dbReference type="ARBA" id="ARBA00023136"/>
    </source>
</evidence>
<dbReference type="PANTHER" id="PTHR34184:SF4">
    <property type="entry name" value="UPF0718 PROTEIN YCGR"/>
    <property type="match status" value="1"/>
</dbReference>
<dbReference type="AlphaFoldDB" id="A0A5D3WI91"/>
<evidence type="ECO:0000256" key="7">
    <source>
        <dbReference type="SAM" id="Phobius"/>
    </source>
</evidence>
<keyword evidence="5 7" id="KW-1133">Transmembrane helix</keyword>
<keyword evidence="3" id="KW-1003">Cell membrane</keyword>
<evidence type="ECO:0000256" key="5">
    <source>
        <dbReference type="ARBA" id="ARBA00022989"/>
    </source>
</evidence>
<dbReference type="InterPro" id="IPR052923">
    <property type="entry name" value="UPF0718"/>
</dbReference>
<accession>A0A5D3WI91</accession>
<feature type="transmembrane region" description="Helical" evidence="7">
    <location>
        <begin position="12"/>
        <end position="37"/>
    </location>
</feature>
<gene>
    <name evidence="8" type="ORF">EDC39_1096</name>
</gene>
<dbReference type="OrthoDB" id="9777774at2"/>
<evidence type="ECO:0000313" key="8">
    <source>
        <dbReference type="EMBL" id="TYO97603.1"/>
    </source>
</evidence>
<comment type="caution">
    <text evidence="8">The sequence shown here is derived from an EMBL/GenBank/DDBJ whole genome shotgun (WGS) entry which is preliminary data.</text>
</comment>
<keyword evidence="4 7" id="KW-0812">Transmembrane</keyword>
<dbReference type="PANTHER" id="PTHR34184">
    <property type="entry name" value="UPF0718 PROTEIN YCGR"/>
    <property type="match status" value="1"/>
</dbReference>
<sequence length="155" mass="16221">MLDLLLNILRESWLILLESAPYVLFGFFVAGLLKALIPDDAVARHLGGNGAGAVVKASLFGIPLPLCSCGVIPAAIGLRKQGASKGATASFLISVPETGVDSMAITWALLDPLMTLLRPLAAFCTAIFAGLWINRLPEQPESLPAKEPAEQPGCG</sequence>
<dbReference type="InterPro" id="IPR005524">
    <property type="entry name" value="DUF318"/>
</dbReference>
<feature type="transmembrane region" description="Helical" evidence="7">
    <location>
        <begin position="116"/>
        <end position="133"/>
    </location>
</feature>
<keyword evidence="6 7" id="KW-0472">Membrane</keyword>
<proteinExistence type="inferred from homology"/>
<evidence type="ECO:0000313" key="9">
    <source>
        <dbReference type="Proteomes" id="UP000324159"/>
    </source>
</evidence>
<reference evidence="8 9" key="1">
    <citation type="submission" date="2019-07" db="EMBL/GenBank/DDBJ databases">
        <title>Genomic Encyclopedia of Type Strains, Phase IV (KMG-IV): sequencing the most valuable type-strain genomes for metagenomic binning, comparative biology and taxonomic classification.</title>
        <authorList>
            <person name="Goeker M."/>
        </authorList>
    </citation>
    <scope>NUCLEOTIDE SEQUENCE [LARGE SCALE GENOMIC DNA]</scope>
    <source>
        <strain evidence="8 9">SS015</strain>
    </source>
</reference>
<comment type="subcellular location">
    <subcellularLocation>
        <location evidence="1">Cell membrane</location>
        <topology evidence="1">Multi-pass membrane protein</topology>
    </subcellularLocation>
</comment>
<name>A0A5D3WI91_9BACT</name>
<evidence type="ECO:0000256" key="2">
    <source>
        <dbReference type="ARBA" id="ARBA00006386"/>
    </source>
</evidence>
<comment type="similarity">
    <text evidence="2">Belongs to the UPF0718 family.</text>
</comment>
<dbReference type="EMBL" id="VNIB01000009">
    <property type="protein sequence ID" value="TYO97603.1"/>
    <property type="molecule type" value="Genomic_DNA"/>
</dbReference>
<protein>
    <submittedName>
        <fullName evidence="8">Putative permease</fullName>
    </submittedName>
</protein>
<keyword evidence="9" id="KW-1185">Reference proteome</keyword>
<evidence type="ECO:0000256" key="4">
    <source>
        <dbReference type="ARBA" id="ARBA00022692"/>
    </source>
</evidence>